<feature type="region of interest" description="Disordered" evidence="1">
    <location>
        <begin position="182"/>
        <end position="256"/>
    </location>
</feature>
<gene>
    <name evidence="3" type="ORF">OLC1_LOCUS586</name>
</gene>
<evidence type="ECO:0000256" key="1">
    <source>
        <dbReference type="SAM" id="MobiDB-lite"/>
    </source>
</evidence>
<organism evidence="3 4">
    <name type="scientific">Oldenlandia corymbosa var. corymbosa</name>
    <dbReference type="NCBI Taxonomy" id="529605"/>
    <lineage>
        <taxon>Eukaryota</taxon>
        <taxon>Viridiplantae</taxon>
        <taxon>Streptophyta</taxon>
        <taxon>Embryophyta</taxon>
        <taxon>Tracheophyta</taxon>
        <taxon>Spermatophyta</taxon>
        <taxon>Magnoliopsida</taxon>
        <taxon>eudicotyledons</taxon>
        <taxon>Gunneridae</taxon>
        <taxon>Pentapetalae</taxon>
        <taxon>asterids</taxon>
        <taxon>lamiids</taxon>
        <taxon>Gentianales</taxon>
        <taxon>Rubiaceae</taxon>
        <taxon>Rubioideae</taxon>
        <taxon>Spermacoceae</taxon>
        <taxon>Hedyotis-Oldenlandia complex</taxon>
        <taxon>Oldenlandia</taxon>
    </lineage>
</organism>
<proteinExistence type="predicted"/>
<dbReference type="EMBL" id="OX459118">
    <property type="protein sequence ID" value="CAI9087871.1"/>
    <property type="molecule type" value="Genomic_DNA"/>
</dbReference>
<keyword evidence="2" id="KW-1133">Transmembrane helix</keyword>
<keyword evidence="4" id="KW-1185">Reference proteome</keyword>
<feature type="transmembrane region" description="Helical" evidence="2">
    <location>
        <begin position="38"/>
        <end position="58"/>
    </location>
</feature>
<accession>A0AAV1BX09</accession>
<evidence type="ECO:0000313" key="4">
    <source>
        <dbReference type="Proteomes" id="UP001161247"/>
    </source>
</evidence>
<keyword evidence="2" id="KW-0812">Transmembrane</keyword>
<feature type="transmembrane region" description="Helical" evidence="2">
    <location>
        <begin position="78"/>
        <end position="100"/>
    </location>
</feature>
<feature type="transmembrane region" description="Helical" evidence="2">
    <location>
        <begin position="6"/>
        <end position="26"/>
    </location>
</feature>
<reference evidence="3" key="1">
    <citation type="submission" date="2023-03" db="EMBL/GenBank/DDBJ databases">
        <authorList>
            <person name="Julca I."/>
        </authorList>
    </citation>
    <scope>NUCLEOTIDE SEQUENCE</scope>
</reference>
<evidence type="ECO:0000313" key="3">
    <source>
        <dbReference type="EMBL" id="CAI9087871.1"/>
    </source>
</evidence>
<dbReference type="AlphaFoldDB" id="A0AAV1BX09"/>
<feature type="compositionally biased region" description="Basic residues" evidence="1">
    <location>
        <begin position="246"/>
        <end position="256"/>
    </location>
</feature>
<feature type="transmembrane region" description="Helical" evidence="2">
    <location>
        <begin position="112"/>
        <end position="134"/>
    </location>
</feature>
<dbReference type="Proteomes" id="UP001161247">
    <property type="component" value="Chromosome 1"/>
</dbReference>
<evidence type="ECO:0000256" key="2">
    <source>
        <dbReference type="SAM" id="Phobius"/>
    </source>
</evidence>
<keyword evidence="2" id="KW-0472">Membrane</keyword>
<name>A0AAV1BX09_OLDCO</name>
<sequence length="256" mass="28021">MTMVFPLSAAYVFGGFQWLGWVDSWMSETTVQKAVKKAMVELFYFISYNTIMCFIPHFGVHSFTTSDWHFEDSKELMMVNLASFFFLLLLAIMSDGIGMISQTDFGRFREKMLELALHIAALYFGTDFLSWFGMLSLCCLVHAIKIGGQTWLLLEVEEVRRRRAAAAIAAAAAAAAARRRRRGGGAGAGGGGAPPHDGNDGDDNNGKGKPKEQSLYQAILQHDKKDKGKSIAAGPSTTQSAPPKVNPRHSGIHIQG</sequence>
<protein>
    <submittedName>
        <fullName evidence="3">OLC1v1022057C1</fullName>
    </submittedName>
</protein>
<feature type="compositionally biased region" description="Gly residues" evidence="1">
    <location>
        <begin position="184"/>
        <end position="193"/>
    </location>
</feature>